<dbReference type="RefSeq" id="WP_075637799.1">
    <property type="nucleotide sequence ID" value="NZ_MKIM01000020.1"/>
</dbReference>
<evidence type="ECO:0000256" key="1">
    <source>
        <dbReference type="ARBA" id="ARBA00004651"/>
    </source>
</evidence>
<dbReference type="InterPro" id="IPR011701">
    <property type="entry name" value="MFS"/>
</dbReference>
<keyword evidence="5 7" id="KW-1133">Transmembrane helix</keyword>
<accession>A0A1Q8ZX89</accession>
<organism evidence="9 10">
    <name type="scientific">Rhizobium oryziradicis</name>
    <dbReference type="NCBI Taxonomy" id="1867956"/>
    <lineage>
        <taxon>Bacteria</taxon>
        <taxon>Pseudomonadati</taxon>
        <taxon>Pseudomonadota</taxon>
        <taxon>Alphaproteobacteria</taxon>
        <taxon>Hyphomicrobiales</taxon>
        <taxon>Rhizobiaceae</taxon>
        <taxon>Rhizobium/Agrobacterium group</taxon>
        <taxon>Rhizobium</taxon>
    </lineage>
</organism>
<evidence type="ECO:0000256" key="3">
    <source>
        <dbReference type="ARBA" id="ARBA00022475"/>
    </source>
</evidence>
<feature type="transmembrane region" description="Helical" evidence="7">
    <location>
        <begin position="226"/>
        <end position="243"/>
    </location>
</feature>
<feature type="transmembrane region" description="Helical" evidence="7">
    <location>
        <begin position="45"/>
        <end position="63"/>
    </location>
</feature>
<dbReference type="SUPFAM" id="SSF103473">
    <property type="entry name" value="MFS general substrate transporter"/>
    <property type="match status" value="1"/>
</dbReference>
<gene>
    <name evidence="9" type="ORF">BJF95_16130</name>
</gene>
<keyword evidence="2" id="KW-0813">Transport</keyword>
<feature type="transmembrane region" description="Helical" evidence="7">
    <location>
        <begin position="255"/>
        <end position="277"/>
    </location>
</feature>
<keyword evidence="10" id="KW-1185">Reference proteome</keyword>
<keyword evidence="4 7" id="KW-0812">Transmembrane</keyword>
<dbReference type="GO" id="GO:0005886">
    <property type="term" value="C:plasma membrane"/>
    <property type="evidence" value="ECO:0007669"/>
    <property type="project" value="UniProtKB-SubCell"/>
</dbReference>
<feature type="transmembrane region" description="Helical" evidence="7">
    <location>
        <begin position="161"/>
        <end position="184"/>
    </location>
</feature>
<evidence type="ECO:0000256" key="7">
    <source>
        <dbReference type="SAM" id="Phobius"/>
    </source>
</evidence>
<comment type="caution">
    <text evidence="9">The sequence shown here is derived from an EMBL/GenBank/DDBJ whole genome shotgun (WGS) entry which is preliminary data.</text>
</comment>
<feature type="transmembrane region" description="Helical" evidence="7">
    <location>
        <begin position="468"/>
        <end position="488"/>
    </location>
</feature>
<dbReference type="PANTHER" id="PTHR42718">
    <property type="entry name" value="MAJOR FACILITATOR SUPERFAMILY MULTIDRUG TRANSPORTER MFSC"/>
    <property type="match status" value="1"/>
</dbReference>
<keyword evidence="6 7" id="KW-0472">Membrane</keyword>
<sequence>MPALNRWLILTAVILAFVPIIVDMTILHIAVPSLTEALGASSTEVLWIIDIYPLIMAGLLVPMGTLGDRMGYRRLMLIGLVVFTIASVLAAFSISAPMLIAARVLLAIGAAMVMPCVLALIRQTFEDPQERAFALGLWTVVGSAGAAIGPLAGGFLLEHFWWGSVFLINVPIMAVVLPMAYFVLPRIVPQSKAPWKISQAILLIAGLLATVYAIKSAVKVDSSTMMMVLLFIVGVGLLTWFGRLQVISSQPMLDLSLFTNPAVAVGLLMAFVASGAFSGFELILAQELQYVAGFSPLSAGLFMMPLVIASALSGPIAGKLSGRFGLRPLAVTGLLGASISLFGIAMLDLRQDVILIEVLLAVFGFSMGVSLLASSVAIMGAVDASKGGSAGALESTGYELGAGLGITFFGVLLTSHYQSSFGLSLSGAEAVASHSIGEAMHIARQIGGERGEAIAETARAAFSSAHGVVLTTTSALLFVLTFVVFFSLRNHKDQPSSGH</sequence>
<dbReference type="Gene3D" id="1.20.1250.20">
    <property type="entry name" value="MFS general substrate transporter like domains"/>
    <property type="match status" value="1"/>
</dbReference>
<dbReference type="Proteomes" id="UP000186894">
    <property type="component" value="Unassembled WGS sequence"/>
</dbReference>
<dbReference type="STRING" id="1867956.BJF95_16130"/>
<feature type="domain" description="Major facilitator superfamily (MFS) profile" evidence="8">
    <location>
        <begin position="9"/>
        <end position="492"/>
    </location>
</feature>
<feature type="transmembrane region" description="Helical" evidence="7">
    <location>
        <begin position="7"/>
        <end position="30"/>
    </location>
</feature>
<keyword evidence="3" id="KW-1003">Cell membrane</keyword>
<evidence type="ECO:0000313" key="9">
    <source>
        <dbReference type="EMBL" id="OLP46522.1"/>
    </source>
</evidence>
<dbReference type="InterPro" id="IPR020846">
    <property type="entry name" value="MFS_dom"/>
</dbReference>
<protein>
    <submittedName>
        <fullName evidence="9">Methyl viologen resistance protein SmvA</fullName>
    </submittedName>
</protein>
<evidence type="ECO:0000259" key="8">
    <source>
        <dbReference type="PROSITE" id="PS50850"/>
    </source>
</evidence>
<feature type="transmembrane region" description="Helical" evidence="7">
    <location>
        <begin position="196"/>
        <end position="214"/>
    </location>
</feature>
<feature type="transmembrane region" description="Helical" evidence="7">
    <location>
        <begin position="297"/>
        <end position="317"/>
    </location>
</feature>
<evidence type="ECO:0000256" key="4">
    <source>
        <dbReference type="ARBA" id="ARBA00022692"/>
    </source>
</evidence>
<feature type="transmembrane region" description="Helical" evidence="7">
    <location>
        <begin position="400"/>
        <end position="417"/>
    </location>
</feature>
<feature type="transmembrane region" description="Helical" evidence="7">
    <location>
        <begin position="353"/>
        <end position="379"/>
    </location>
</feature>
<dbReference type="Pfam" id="PF07690">
    <property type="entry name" value="MFS_1"/>
    <property type="match status" value="1"/>
</dbReference>
<dbReference type="GO" id="GO:0022857">
    <property type="term" value="F:transmembrane transporter activity"/>
    <property type="evidence" value="ECO:0007669"/>
    <property type="project" value="InterPro"/>
</dbReference>
<feature type="transmembrane region" description="Helical" evidence="7">
    <location>
        <begin position="75"/>
        <end position="94"/>
    </location>
</feature>
<name>A0A1Q8ZX89_9HYPH</name>
<dbReference type="EMBL" id="MKIM01000020">
    <property type="protein sequence ID" value="OLP46522.1"/>
    <property type="molecule type" value="Genomic_DNA"/>
</dbReference>
<evidence type="ECO:0000256" key="5">
    <source>
        <dbReference type="ARBA" id="ARBA00022989"/>
    </source>
</evidence>
<comment type="subcellular location">
    <subcellularLocation>
        <location evidence="1">Cell membrane</location>
        <topology evidence="1">Multi-pass membrane protein</topology>
    </subcellularLocation>
</comment>
<proteinExistence type="predicted"/>
<feature type="transmembrane region" description="Helical" evidence="7">
    <location>
        <begin position="329"/>
        <end position="347"/>
    </location>
</feature>
<evidence type="ECO:0000256" key="2">
    <source>
        <dbReference type="ARBA" id="ARBA00022448"/>
    </source>
</evidence>
<dbReference type="PROSITE" id="PS50850">
    <property type="entry name" value="MFS"/>
    <property type="match status" value="1"/>
</dbReference>
<feature type="transmembrane region" description="Helical" evidence="7">
    <location>
        <begin position="100"/>
        <end position="121"/>
    </location>
</feature>
<evidence type="ECO:0000313" key="10">
    <source>
        <dbReference type="Proteomes" id="UP000186894"/>
    </source>
</evidence>
<feature type="transmembrane region" description="Helical" evidence="7">
    <location>
        <begin position="133"/>
        <end position="155"/>
    </location>
</feature>
<dbReference type="InterPro" id="IPR036259">
    <property type="entry name" value="MFS_trans_sf"/>
</dbReference>
<dbReference type="PANTHER" id="PTHR42718:SF47">
    <property type="entry name" value="METHYL VIOLOGEN RESISTANCE PROTEIN SMVA"/>
    <property type="match status" value="1"/>
</dbReference>
<dbReference type="Gene3D" id="1.20.1720.10">
    <property type="entry name" value="Multidrug resistance protein D"/>
    <property type="match status" value="1"/>
</dbReference>
<reference evidence="9 10" key="1">
    <citation type="submission" date="2016-09" db="EMBL/GenBank/DDBJ databases">
        <title>Rhizobium oryziradicis sp. nov., isolated from the root of rice.</title>
        <authorList>
            <person name="Zhao J."/>
            <person name="Zhang X."/>
        </authorList>
    </citation>
    <scope>NUCLEOTIDE SEQUENCE [LARGE SCALE GENOMIC DNA]</scope>
    <source>
        <strain evidence="9 10">N19</strain>
    </source>
</reference>
<evidence type="ECO:0000256" key="6">
    <source>
        <dbReference type="ARBA" id="ARBA00023136"/>
    </source>
</evidence>
<dbReference type="AlphaFoldDB" id="A0A1Q8ZX89"/>
<dbReference type="CDD" id="cd17321">
    <property type="entry name" value="MFS_MMR_MDR_like"/>
    <property type="match status" value="1"/>
</dbReference>